<gene>
    <name evidence="4" type="ORF">WHH00_11615</name>
</gene>
<dbReference type="EMBL" id="CP148033">
    <property type="protein sequence ID" value="WXK91740.1"/>
    <property type="molecule type" value="Genomic_DNA"/>
</dbReference>
<dbReference type="PANTHER" id="PTHR47816:SF4">
    <property type="entry name" value="RIBOSOMAL RNA SMALL SUBUNIT METHYLTRANSFERASE C"/>
    <property type="match status" value="1"/>
</dbReference>
<organism evidence="4 5">
    <name type="scientific">Pseudarthrobacter quantipunctorum</name>
    <dbReference type="NCBI Taxonomy" id="3128980"/>
    <lineage>
        <taxon>Bacteria</taxon>
        <taxon>Bacillati</taxon>
        <taxon>Actinomycetota</taxon>
        <taxon>Actinomycetes</taxon>
        <taxon>Micrococcales</taxon>
        <taxon>Micrococcaceae</taxon>
        <taxon>Pseudarthrobacter</taxon>
    </lineage>
</organism>
<evidence type="ECO:0000313" key="5">
    <source>
        <dbReference type="Proteomes" id="UP001623384"/>
    </source>
</evidence>
<sequence length="207" mass="22285">MESAHYFSATPAGPFTRKPLAVELAGQTRRLQTSSGIFSPDGIDKGTAILLSEVPAPAPQGNLLDIGCGWGPIALTMALKAPSARVYAVDVNERCITLTNENAAALGLANVTASTPDAVDPELRFDTIWSNPPIRIGKDELHSLLKLWIPRLAPGGTAWLVVQKNLGADSLQRWLAAELDESFTVSRESTSKSFRILKVRKASRLPQ</sequence>
<evidence type="ECO:0000256" key="1">
    <source>
        <dbReference type="ARBA" id="ARBA00022603"/>
    </source>
</evidence>
<dbReference type="SUPFAM" id="SSF53335">
    <property type="entry name" value="S-adenosyl-L-methionine-dependent methyltransferases"/>
    <property type="match status" value="1"/>
</dbReference>
<proteinExistence type="predicted"/>
<dbReference type="CDD" id="cd02440">
    <property type="entry name" value="AdoMet_MTases"/>
    <property type="match status" value="1"/>
</dbReference>
<dbReference type="RefSeq" id="WP_231456917.1">
    <property type="nucleotide sequence ID" value="NZ_CP148033.1"/>
</dbReference>
<dbReference type="Gene3D" id="3.40.50.150">
    <property type="entry name" value="Vaccinia Virus protein VP39"/>
    <property type="match status" value="1"/>
</dbReference>
<dbReference type="Pfam" id="PF05175">
    <property type="entry name" value="MTS"/>
    <property type="match status" value="1"/>
</dbReference>
<keyword evidence="1 4" id="KW-0489">Methyltransferase</keyword>
<dbReference type="PANTHER" id="PTHR47816">
    <property type="entry name" value="RIBOSOMAL RNA SMALL SUBUNIT METHYLTRANSFERASE C"/>
    <property type="match status" value="1"/>
</dbReference>
<name>A0ABZ2QZW5_9MICC</name>
<dbReference type="InterPro" id="IPR046977">
    <property type="entry name" value="RsmC/RlmG"/>
</dbReference>
<reference evidence="4 5" key="1">
    <citation type="submission" date="2024-03" db="EMBL/GenBank/DDBJ databases">
        <title>Rhodococcus navarretei sp. nov. and Pseudarthrobacter quantumdoti sp. nov., two new species with the ability to biosynthesize Quantum Dots isolated from soil samples at Union Glacier, Antarctica.</title>
        <authorList>
            <person name="Vargas M."/>
        </authorList>
    </citation>
    <scope>NUCLEOTIDE SEQUENCE [LARGE SCALE GENOMIC DNA]</scope>
    <source>
        <strain evidence="4 5">RC-2-3</strain>
    </source>
</reference>
<keyword evidence="5" id="KW-1185">Reference proteome</keyword>
<feature type="domain" description="Methyltransferase small" evidence="3">
    <location>
        <begin position="30"/>
        <end position="196"/>
    </location>
</feature>
<protein>
    <submittedName>
        <fullName evidence="4">Methyltransferase</fullName>
    </submittedName>
</protein>
<dbReference type="InterPro" id="IPR007848">
    <property type="entry name" value="Small_mtfrase_dom"/>
</dbReference>
<accession>A0ABZ2QZW5</accession>
<evidence type="ECO:0000259" key="3">
    <source>
        <dbReference type="Pfam" id="PF05175"/>
    </source>
</evidence>
<keyword evidence="2" id="KW-0808">Transferase</keyword>
<evidence type="ECO:0000256" key="2">
    <source>
        <dbReference type="ARBA" id="ARBA00022679"/>
    </source>
</evidence>
<dbReference type="Proteomes" id="UP001623384">
    <property type="component" value="Chromosome"/>
</dbReference>
<evidence type="ECO:0000313" key="4">
    <source>
        <dbReference type="EMBL" id="WXK91740.1"/>
    </source>
</evidence>
<dbReference type="InterPro" id="IPR029063">
    <property type="entry name" value="SAM-dependent_MTases_sf"/>
</dbReference>
<dbReference type="GO" id="GO:0032259">
    <property type="term" value="P:methylation"/>
    <property type="evidence" value="ECO:0007669"/>
    <property type="project" value="UniProtKB-KW"/>
</dbReference>
<dbReference type="GO" id="GO:0008168">
    <property type="term" value="F:methyltransferase activity"/>
    <property type="evidence" value="ECO:0007669"/>
    <property type="project" value="UniProtKB-KW"/>
</dbReference>